<evidence type="ECO:0000313" key="1">
    <source>
        <dbReference type="EMBL" id="GAA5052463.1"/>
    </source>
</evidence>
<proteinExistence type="predicted"/>
<gene>
    <name evidence="1" type="ORF">GCM10023208_13290</name>
</gene>
<organism evidence="1 2">
    <name type="scientific">Erythrobacter westpacificensis</name>
    <dbReference type="NCBI Taxonomy" id="1055231"/>
    <lineage>
        <taxon>Bacteria</taxon>
        <taxon>Pseudomonadati</taxon>
        <taxon>Pseudomonadota</taxon>
        <taxon>Alphaproteobacteria</taxon>
        <taxon>Sphingomonadales</taxon>
        <taxon>Erythrobacteraceae</taxon>
        <taxon>Erythrobacter/Porphyrobacter group</taxon>
        <taxon>Erythrobacter</taxon>
    </lineage>
</organism>
<name>A0ABP9K6L9_9SPHN</name>
<comment type="caution">
    <text evidence="1">The sequence shown here is derived from an EMBL/GenBank/DDBJ whole genome shotgun (WGS) entry which is preliminary data.</text>
</comment>
<dbReference type="RefSeq" id="WP_346032322.1">
    <property type="nucleotide sequence ID" value="NZ_BAABHV010000009.1"/>
</dbReference>
<dbReference type="EMBL" id="BAABHV010000009">
    <property type="protein sequence ID" value="GAA5052463.1"/>
    <property type="molecule type" value="Genomic_DNA"/>
</dbReference>
<keyword evidence="2" id="KW-1185">Reference proteome</keyword>
<dbReference type="Proteomes" id="UP001500518">
    <property type="component" value="Unassembled WGS sequence"/>
</dbReference>
<evidence type="ECO:0000313" key="2">
    <source>
        <dbReference type="Proteomes" id="UP001500518"/>
    </source>
</evidence>
<protein>
    <submittedName>
        <fullName evidence="1">Uncharacterized protein</fullName>
    </submittedName>
</protein>
<accession>A0ABP9K6L9</accession>
<sequence length="135" mass="15388">MYSFESLDRLENVYHLLVSATLADTPPDLLAILALRQRFAVEFDTLLLTLGDDLNAPAQGTLHDELQGRLETLRIRLMSYTLAWQPRQIEDDRQGYRRAAQDTADLVRQFIAETREQLEQAARSRPASTEDRATG</sequence>
<reference evidence="2" key="1">
    <citation type="journal article" date="2019" name="Int. J. Syst. Evol. Microbiol.">
        <title>The Global Catalogue of Microorganisms (GCM) 10K type strain sequencing project: providing services to taxonomists for standard genome sequencing and annotation.</title>
        <authorList>
            <consortium name="The Broad Institute Genomics Platform"/>
            <consortium name="The Broad Institute Genome Sequencing Center for Infectious Disease"/>
            <person name="Wu L."/>
            <person name="Ma J."/>
        </authorList>
    </citation>
    <scope>NUCLEOTIDE SEQUENCE [LARGE SCALE GENOMIC DNA]</scope>
    <source>
        <strain evidence="2">JCM 18014</strain>
    </source>
</reference>